<proteinExistence type="predicted"/>
<dbReference type="RefSeq" id="XP_067162633.1">
    <property type="nucleotide sequence ID" value="XM_067306532.1"/>
</dbReference>
<feature type="repeat" description="ANK" evidence="3">
    <location>
        <begin position="245"/>
        <end position="277"/>
    </location>
</feature>
<dbReference type="PROSITE" id="PS50297">
    <property type="entry name" value="ANK_REP_REGION"/>
    <property type="match status" value="3"/>
</dbReference>
<dbReference type="InterPro" id="IPR036770">
    <property type="entry name" value="Ankyrin_rpt-contain_sf"/>
</dbReference>
<feature type="repeat" description="ANK" evidence="3">
    <location>
        <begin position="116"/>
        <end position="142"/>
    </location>
</feature>
<feature type="repeat" description="ANK" evidence="3">
    <location>
        <begin position="322"/>
        <end position="354"/>
    </location>
</feature>
<sequence length="462" mass="52392">MGNITKGARRHATPFICPLFSYGQRNKSHLERLYEAIMEDDSSTVKALLADYPVNEPLSAWKDPYIIDLLSFQVTINGNYKNGCKNHLQNQAQNRKKYIRSITTNTHNLFHFVQDHASSPIHLAAKYRRERSLQSLLESGADPKISLCYRNNRGYTALHLLLLNLPRTYTVGTSISGKLQRNQPTLQHNTEERLCTLHKVKHHINPEMSNHKNDSLLHLGRQSEGFQAISILIEHGANVDDTDKFGRTALHIAAESLDEQVTATLIAYGANINFANPNCGRTALHLAVCTASFKASRILGINTDCIHLLLNNGAKVNIQDHEGRTAIHDACSGGRKEIVDLLLEYKADVNSLTRDGQSPLFSFLQHRSNLKYTALLNKLLGLSYPLRLRDNQGHLPPGLLFSEFQILKDFLITLSKKLLSLQDICIFTVRRIYGEKNKYRLKNRLPEIVWNSLYNYQDFSKL</sequence>
<organism evidence="4 5">
    <name type="scientific">Apteryx mantelli</name>
    <name type="common">North Island brown kiwi</name>
    <dbReference type="NCBI Taxonomy" id="2696672"/>
    <lineage>
        <taxon>Eukaryota</taxon>
        <taxon>Metazoa</taxon>
        <taxon>Chordata</taxon>
        <taxon>Craniata</taxon>
        <taxon>Vertebrata</taxon>
        <taxon>Euteleostomi</taxon>
        <taxon>Archelosauria</taxon>
        <taxon>Archosauria</taxon>
        <taxon>Dinosauria</taxon>
        <taxon>Saurischia</taxon>
        <taxon>Theropoda</taxon>
        <taxon>Coelurosauria</taxon>
        <taxon>Aves</taxon>
        <taxon>Palaeognathae</taxon>
        <taxon>Apterygiformes</taxon>
        <taxon>Apterygidae</taxon>
        <taxon>Apteryx</taxon>
    </lineage>
</organism>
<gene>
    <name evidence="5" type="primary">ANKRD61</name>
</gene>
<feature type="repeat" description="ANK" evidence="3">
    <location>
        <begin position="279"/>
        <end position="321"/>
    </location>
</feature>
<dbReference type="InterPro" id="IPR002110">
    <property type="entry name" value="Ankyrin_rpt"/>
</dbReference>
<evidence type="ECO:0000256" key="2">
    <source>
        <dbReference type="ARBA" id="ARBA00023043"/>
    </source>
</evidence>
<name>A0ABM4FCF2_9AVES</name>
<dbReference type="PANTHER" id="PTHR24198">
    <property type="entry name" value="ANKYRIN REPEAT AND PROTEIN KINASE DOMAIN-CONTAINING PROTEIN"/>
    <property type="match status" value="1"/>
</dbReference>
<dbReference type="Proteomes" id="UP001652627">
    <property type="component" value="Chromosome 16"/>
</dbReference>
<dbReference type="SUPFAM" id="SSF48403">
    <property type="entry name" value="Ankyrin repeat"/>
    <property type="match status" value="1"/>
</dbReference>
<dbReference type="Gene3D" id="1.25.40.20">
    <property type="entry name" value="Ankyrin repeat-containing domain"/>
    <property type="match status" value="2"/>
</dbReference>
<dbReference type="GeneID" id="136993512"/>
<evidence type="ECO:0000256" key="3">
    <source>
        <dbReference type="PROSITE-ProRule" id="PRU00023"/>
    </source>
</evidence>
<evidence type="ECO:0000256" key="1">
    <source>
        <dbReference type="ARBA" id="ARBA00022737"/>
    </source>
</evidence>
<keyword evidence="4" id="KW-1185">Reference proteome</keyword>
<dbReference type="Pfam" id="PF12796">
    <property type="entry name" value="Ank_2"/>
    <property type="match status" value="2"/>
</dbReference>
<dbReference type="SMART" id="SM00248">
    <property type="entry name" value="ANK"/>
    <property type="match status" value="5"/>
</dbReference>
<dbReference type="PANTHER" id="PTHR24198:SF165">
    <property type="entry name" value="ANKYRIN REPEAT-CONTAINING PROTEIN-RELATED"/>
    <property type="match status" value="1"/>
</dbReference>
<keyword evidence="2 3" id="KW-0040">ANK repeat</keyword>
<protein>
    <submittedName>
        <fullName evidence="5">Ankyrin repeat domain-containing protein 61</fullName>
    </submittedName>
</protein>
<keyword evidence="1" id="KW-0677">Repeat</keyword>
<evidence type="ECO:0000313" key="4">
    <source>
        <dbReference type="Proteomes" id="UP001652627"/>
    </source>
</evidence>
<accession>A0ABM4FCF2</accession>
<evidence type="ECO:0000313" key="5">
    <source>
        <dbReference type="RefSeq" id="XP_067162633.1"/>
    </source>
</evidence>
<feature type="repeat" description="ANK" evidence="3">
    <location>
        <begin position="212"/>
        <end position="244"/>
    </location>
</feature>
<reference evidence="5" key="1">
    <citation type="submission" date="2025-08" db="UniProtKB">
        <authorList>
            <consortium name="RefSeq"/>
        </authorList>
    </citation>
    <scope>IDENTIFICATION</scope>
    <source>
        <tissue evidence="5">Blood</tissue>
    </source>
</reference>
<dbReference type="PROSITE" id="PS50088">
    <property type="entry name" value="ANK_REPEAT"/>
    <property type="match status" value="5"/>
</dbReference>